<dbReference type="STRING" id="1082933.A6B35_10070"/>
<evidence type="ECO:0000256" key="1">
    <source>
        <dbReference type="SAM" id="Coils"/>
    </source>
</evidence>
<dbReference type="InterPro" id="IPR003646">
    <property type="entry name" value="SH3-like_bac-type"/>
</dbReference>
<evidence type="ECO:0000256" key="2">
    <source>
        <dbReference type="SAM" id="MobiDB-lite"/>
    </source>
</evidence>
<dbReference type="OrthoDB" id="6152272at2"/>
<dbReference type="Gene3D" id="3.10.350.10">
    <property type="entry name" value="LysM domain"/>
    <property type="match status" value="1"/>
</dbReference>
<dbReference type="Pfam" id="PF08239">
    <property type="entry name" value="SH3_3"/>
    <property type="match status" value="1"/>
</dbReference>
<dbReference type="KEGG" id="mamo:A6B35_10070"/>
<dbReference type="InterPro" id="IPR018392">
    <property type="entry name" value="LysM"/>
</dbReference>
<feature type="region of interest" description="Disordered" evidence="2">
    <location>
        <begin position="1499"/>
        <end position="1556"/>
    </location>
</feature>
<feature type="region of interest" description="Disordered" evidence="2">
    <location>
        <begin position="1584"/>
        <end position="1607"/>
    </location>
</feature>
<dbReference type="Proteomes" id="UP000002949">
    <property type="component" value="Unassembled WGS sequence"/>
</dbReference>
<feature type="domain" description="LysM" evidence="3">
    <location>
        <begin position="446"/>
        <end position="495"/>
    </location>
</feature>
<evidence type="ECO:0000313" key="4">
    <source>
        <dbReference type="EMBL" id="EHH09975.1"/>
    </source>
</evidence>
<feature type="coiled-coil region" evidence="1">
    <location>
        <begin position="19"/>
        <end position="46"/>
    </location>
</feature>
<dbReference type="PROSITE" id="PS51782">
    <property type="entry name" value="LYSM"/>
    <property type="match status" value="2"/>
</dbReference>
<feature type="region of interest" description="Disordered" evidence="2">
    <location>
        <begin position="376"/>
        <end position="412"/>
    </location>
</feature>
<feature type="compositionally biased region" description="Polar residues" evidence="2">
    <location>
        <begin position="230"/>
        <end position="239"/>
    </location>
</feature>
<dbReference type="Gene3D" id="3.80.10.10">
    <property type="entry name" value="Ribonuclease Inhibitor"/>
    <property type="match status" value="1"/>
</dbReference>
<feature type="domain" description="LysM" evidence="3">
    <location>
        <begin position="3663"/>
        <end position="3709"/>
    </location>
</feature>
<feature type="region of interest" description="Disordered" evidence="2">
    <location>
        <begin position="3528"/>
        <end position="3570"/>
    </location>
</feature>
<keyword evidence="1" id="KW-0175">Coiled coil</keyword>
<organism evidence="4 5">
    <name type="scientific">Mesorhizobium amorphae CCNWGS0123</name>
    <dbReference type="NCBI Taxonomy" id="1082933"/>
    <lineage>
        <taxon>Bacteria</taxon>
        <taxon>Pseudomonadati</taxon>
        <taxon>Pseudomonadota</taxon>
        <taxon>Alphaproteobacteria</taxon>
        <taxon>Hyphomicrobiales</taxon>
        <taxon>Phyllobacteriaceae</taxon>
        <taxon>Mesorhizobium</taxon>
    </lineage>
</organism>
<dbReference type="SUPFAM" id="SSF54106">
    <property type="entry name" value="LysM domain"/>
    <property type="match status" value="1"/>
</dbReference>
<dbReference type="eggNOG" id="COG4886">
    <property type="taxonomic scope" value="Bacteria"/>
</dbReference>
<dbReference type="Gene3D" id="3.90.210.10">
    <property type="entry name" value="Heat-Labile Enterotoxin, subunit A"/>
    <property type="match status" value="1"/>
</dbReference>
<dbReference type="SMART" id="SM00257">
    <property type="entry name" value="LysM"/>
    <property type="match status" value="2"/>
</dbReference>
<dbReference type="InterPro" id="IPR032675">
    <property type="entry name" value="LRR_dom_sf"/>
</dbReference>
<gene>
    <name evidence="4" type="ORF">MEA186_21134</name>
</gene>
<reference evidence="4 5" key="1">
    <citation type="journal article" date="2012" name="J. Bacteriol.">
        <title>Draft Genome Sequence of Plant Growth-Promoting Rhizobium Mesorhizobium amorphae, Isolated from Zinc-Lead Mine Tailings.</title>
        <authorList>
            <person name="Hao X."/>
            <person name="Lin Y."/>
            <person name="Johnstone L."/>
            <person name="Baltrus D.A."/>
            <person name="Miller S.J."/>
            <person name="Wei G."/>
            <person name="Rensing C."/>
        </authorList>
    </citation>
    <scope>NUCLEOTIDE SEQUENCE [LARGE SCALE GENOMIC DNA]</scope>
    <source>
        <strain evidence="4 5">CCNWGS0123</strain>
    </source>
</reference>
<dbReference type="RefSeq" id="WP_006203914.1">
    <property type="nucleotide sequence ID" value="NZ_AGSN01000140.1"/>
</dbReference>
<name>G6YE34_9HYPH</name>
<keyword evidence="5" id="KW-1185">Reference proteome</keyword>
<feature type="compositionally biased region" description="Polar residues" evidence="2">
    <location>
        <begin position="250"/>
        <end position="266"/>
    </location>
</feature>
<protein>
    <recommendedName>
        <fullName evidence="3">LysM domain-containing protein</fullName>
    </recommendedName>
</protein>
<sequence length="3715" mass="398251">MVRPITLTKPAVQPQKVNASANAAQVARLEAQAAQLREQIRLANRMGERDWAAQARQELAQVNTQLNSLQPPAAAPAAPGVNVVNASNGTSGNGTTVVPALYVQPDLMAPPSLTPVKLDGSKPEDNAAEATTARNIVNDVTGGKSIDQIASARGMTREQVIAALRSGGMTVSTTDPNSDVQTTKITDASGRTVTQYYDYQHDSYYTSVQQPNCATTMTPVRDGLGRKETSSYNSDTGAVTTRYEDDLGTGTVTERTSLPNGASVETVTPGAGLSLPVTTVIGPDGRKTILATAQDPGGTSTQTIKDGLAEGKSIEQVAQENGLTSEQVIAELQAAGYQVKTQAPTSDNGDVQSVEIVDPHSGDKTVYSHDYQHDARTVTTTADGKETSHSVDGNGKTRNSMRDTKTGETTTTIVDPKAGTETKIVTDKDGRVTTTTTEKINGGKPVEYEVKPGDNLTLIAEQYGVTLDDLRRTNPELFDSPRDPDIIHPGEKITIENGTRTTVEVTFNGYTLTTKPDGSMTLHNNTTGTDLKIEAGSTQEALARTLLAVNPNSSDPKEAKEGEVVKTFVEGLLAGEALPALIDAAEQAGQDKTDLMTKYGPGTVIEPKLDGENRVVDPFGDPPQGNAPSGGKWTPMKIDGVWTWVDPQVAQAIITENIALSRITETRALAGQRQEQFNVHMLDPAYKEAVDGAQTIINKALAPHGLQWTAQKPKGTLADAQARLTKANTLLQNAQDARGEYENAGRVLADAIAQQGELTPLIDPNAQAFTSTDNPGPDRQTQYAQGLADHANVDQLFSEVGLHLSKGDKLTIDFLVGQAELNGVPTDSKEYQDLKALQTTAGSQLELAQAYQDYFDAHANATQVGAQQTGLEQRLLAEYNSEHQFLFEQGKKHQRVSGDYLGLFQSQKLEIRDGQVWVVNQFEEGTTEQQLTYSLSEKNVRDEYRDRQLNKDWQQLLGGANSSGPVCTANGLGAAKAGEEQAAKTLNDVLDKQIGNSITDLNSKLTTLQTNFNNALTEHGPGTVDAPAGTLPDGVQPVEIDVGGQTIKVAPEIAQKYNEIGIDALTQGGKAVWIDLDTQDDDASGRWVDPELAVAKLKLDATRLQITQAEDLRRVVQGFSDYHELRLSDPSLLADRNSTVDKTYLDEHGQQTLDGIYQPKFQQLLASGYDNEFREQVGTDLEETVSKKLGVNGSTEEGREAIENVTEEIRDIGGDNPYVRSVPIFYVDDEVGTQQAVLFAVRDGDGNTRYVDVTGKKFDDLGDFQDNNNQFGENGKLVVPKGLEMKAGDDGKVALEVVKARNVSVWDKVVDPLVGIGTGIATILSFTPAAPVAAPLAYTGAAYLGTRAVINQVNHLEHGGEWDDTESLMNVASVATTVLPMASSGLRTIGMAGREMTAAGLAGNQMTRLQAFRGSIGATRSGSPLALETRTYMQSTAGLNKVAWSTDVGSVIVGAPLLATSAYDLVVNGDQMNGLQLANALTGLGTGITGTGLGIHGLRTLRPGTGTQASSNGPGANPPPGSGGAHQQPPGGKGSPPSQPALGPGPSGRPMNVYEAGADGVYRPTGEQVFHDPSHPVIQGEVIKTDDASGDGPTMPPAHDPHGSTPPVALHPADGDPIVVPGKPTGKDGSVHLVWDPETRSFTGMPEPDTSGYVYTSGKDVTPPPHYRDTDPGGKPLSLEQLAARYQKEKEYYSSRELDQRYGDARPVLEALSETQLPEPADGKPTKQKRFGDFRVSALGRVRINTEPLNAVLDLIPGARQVDLGSPTWRSYMVGIGRQTNFRAIGQAVSDGVKYKSAEPLRGTLGEELGISIRPNEHRNVTAAQLKLWPAQRQIAFQYKGSDLLDAGRQGLFGEAADSAFVVVPRSARLTGPTAEGANVKSWGVDLTFSLALRARPATLKAGERDFLHVPADGRNKFMQFEGDVPYKKVYQEDKYYLPSFIGVEQRYEVAMNATVPKDTVVVSQFVDENQGVLGRLRLRAHFVVNDERVAKDLVDNPDMSTIRGLVESGQIDPDKSIFYVPGSSSGMRQSAVPGLPLEETIVNYSGKRQRVWNAQSSRLEVILNEKFFNFLPSPDRILLRKLPAPFSHYTPSDGSIYFNLFGKREAVAATVDRTLALSAPALRIGVPGIPFLQLPFALRGEIRFFHRTQLPEAAPIVAKSDFVQRDFVTEGELPLRIAVPRWLHELDARAAKGGGIAFPKGGRASLEKWLDEIETTATPRQKGEIAEFRETSLPLFEDETFIPAGAMPALRTFLMGQAKPVEAPPPEFAYLISQDLQAPLVHWYSEQGVTETQRQTWYVNRLGALSGDGAGPASFARGSDAGAARTAGRQGDLNYLRDGSITVDGRTVDAAALKLPVASDAFLVIAEKADLPGVDRLVRDIESHPNYRRGQDVVLFVCGGGTRENNPDSFVPVSLARTVAGRLGGRVQAVDGDVHIGETIALDGSALVELPGLPVIDVTGGRSDQQPNYDAQRRYWLSDGGRGVRVDGAFDPANMAHGAKVDGRMVDGRSLGAEERKMLEAAPPTTYSLQQVRNMRQPEKWKAGEIYTRELNGSNGEVHFPVEANPDGPHPVLGEGGRYVDAPVFKSQDVIEAIEVKTYHRWTTINGVAQMREVPLTPKLQEQINKDVALRNENPAYQPRWVFLDAPPSAELQRALDDAGIVGNIFGHNKPAAATPQPHSATTKSRPGRTMLLEDESGKVIIAAMLGTEPRGPELVYVPPSDGPRAPTDAPEVADKTHILMHDPNTGEPVVLPWIRGASDDHVPGSLPEEGSQPANAAEEASNAGRSSRGNVGPYVFRADTRSPGEVSNAGGFSPPPPTGIWVDNPQGIALSNYVMGNTHGRFVGTSQSVSGAKTFVAEESRAARQQGYTYLYTLNPSRPRLHVPIEFEAMGRPVGDRMARVDETAVDGSVPWSEVYGWRMMDPDGNFVGGFSRNEDFVAPGASTSKRPQIILRPADEFWDVSTPTETPVTEAVVNEAPPVASETPQVVNTATEAASPGAAWPPAPDLGRAVFDPASGRIVSLELPASAAAEPGFAEPVRAPTGPEVRSLSADQISGLTGAQLHAIKPEHLAKLTPEQVAALSPEQIGQLAFDQVAALRPKQLRALSAEQLQAIRPSRLQAIAPGRISGLRPDQVAALSPEQLAALTIEQVRKLTPDQIAGLSDEQRNAFSSEQFAAMRPAQFGHLDATQFAALNPDLVAARNPVTTAQLSPDHIAALTREQLGALTIHQIEALTKQQIAALRPKQLGELSPGQLRKFTPTQFAWMSTEQTNALSVLQVTTFRATHKNAMTPDQAAAVDQALSHARMRENAQALATFGGMSTTSYALWSSLPPTWTATAGAVAFGVRGFVFGTQAIFPNATASHKPFGRFLNALGGATFIAAAPGAATGMVQGKDLVVNSTFSLGNVVYGTKSMLQSFTGRPVIRNMAEHLAGPGYVLGCAVYTLHSWPAPIATVAGTMFTFGCAEFWASAIRTDRMNRRSVPRTDGDIAAAAKSDKRWAAGDRWTLGITFGIGMLLFSLDSLLAQPWDSPETTPPPDPKNPDGDASSQQPDDHPDVPDGPKTPPENFPQLVVLADDGLNLRAQPDGDSTVVTVLEPGTFVEQTAKPSTDPSGEAWIPVEGFGPDGEMHSGWVSSDLVEAHPAGSSNPEGRTNPTLEKDGYQWVEVKNGDSIRLIAKTHSTDVAETVVLNMDHILSPDMIFSGDRIYLPVTSVG</sequence>
<feature type="region of interest" description="Disordered" evidence="2">
    <location>
        <begin position="2762"/>
        <end position="2822"/>
    </location>
</feature>
<dbReference type="Gene3D" id="2.30.30.40">
    <property type="entry name" value="SH3 Domains"/>
    <property type="match status" value="1"/>
</dbReference>
<proteinExistence type="predicted"/>
<dbReference type="Pfam" id="PF01476">
    <property type="entry name" value="LysM"/>
    <property type="match status" value="2"/>
</dbReference>
<dbReference type="InterPro" id="IPR036779">
    <property type="entry name" value="LysM_dom_sf"/>
</dbReference>
<evidence type="ECO:0000259" key="3">
    <source>
        <dbReference type="PROSITE" id="PS51782"/>
    </source>
</evidence>
<feature type="region of interest" description="Disordered" evidence="2">
    <location>
        <begin position="217"/>
        <end position="270"/>
    </location>
</feature>
<dbReference type="SUPFAM" id="SSF56399">
    <property type="entry name" value="ADP-ribosylation"/>
    <property type="match status" value="1"/>
</dbReference>
<evidence type="ECO:0000313" key="5">
    <source>
        <dbReference type="Proteomes" id="UP000002949"/>
    </source>
</evidence>
<accession>G6YE34</accession>
<dbReference type="EMBL" id="AGSN01000140">
    <property type="protein sequence ID" value="EHH09975.1"/>
    <property type="molecule type" value="Genomic_DNA"/>
</dbReference>
<feature type="coiled-coil region" evidence="1">
    <location>
        <begin position="717"/>
        <end position="744"/>
    </location>
</feature>
<dbReference type="CDD" id="cd00118">
    <property type="entry name" value="LysM"/>
    <property type="match status" value="2"/>
</dbReference>
<dbReference type="PATRIC" id="fig|1082933.3.peg.4120"/>